<sequence>MGMGTEKRRGGLRYWILNLLYEKNLNGAKIMDEMEKQTMGWWRPSPGSVYPMLESMVEDGLITRLKDGKYDLTAKGKSTLETTGMRFGRTPRTVEGILGEISGFLSLLEDTVDSEIEKNERIRDQLEKLSERMLNLSRKF</sequence>
<dbReference type="GeneID" id="95967446"/>
<dbReference type="KEGG" id="omr:OXIME_000716"/>
<keyword evidence="4" id="KW-1185">Reference proteome</keyword>
<protein>
    <submittedName>
        <fullName evidence="3">PadR family transcriptional regulator</fullName>
    </submittedName>
</protein>
<dbReference type="PANTHER" id="PTHR43252">
    <property type="entry name" value="TRANSCRIPTIONAL REGULATOR YQJI"/>
    <property type="match status" value="1"/>
</dbReference>
<dbReference type="PANTHER" id="PTHR43252:SF5">
    <property type="entry name" value="TRANSCRIPTIONAL REGULATOR, PADR-LIKE FAMILY"/>
    <property type="match status" value="1"/>
</dbReference>
<dbReference type="InterPro" id="IPR036388">
    <property type="entry name" value="WH-like_DNA-bd_sf"/>
</dbReference>
<evidence type="ECO:0000313" key="3">
    <source>
        <dbReference type="EMBL" id="WYY00160.1"/>
    </source>
</evidence>
<name>A0AAX4NHF8_9ARCH</name>
<proteinExistence type="predicted"/>
<dbReference type="Proteomes" id="UP001451606">
    <property type="component" value="Chromosome"/>
</dbReference>
<dbReference type="InterPro" id="IPR005149">
    <property type="entry name" value="Tscrpt_reg_PadR_N"/>
</dbReference>
<dbReference type="RefSeq" id="WP_393972242.1">
    <property type="nucleotide sequence ID" value="NZ_CP133772.1"/>
</dbReference>
<organism evidence="3 4">
    <name type="scientific">Oxyplasma meridianum</name>
    <dbReference type="NCBI Taxonomy" id="3073602"/>
    <lineage>
        <taxon>Archaea</taxon>
        <taxon>Methanobacteriati</taxon>
        <taxon>Thermoplasmatota</taxon>
        <taxon>Thermoplasmata</taxon>
        <taxon>Thermoplasmatales</taxon>
        <taxon>Thermoplasmataceae</taxon>
        <taxon>Oxyplasma</taxon>
    </lineage>
</organism>
<gene>
    <name evidence="3" type="ORF">OXIME_000716</name>
</gene>
<evidence type="ECO:0000259" key="2">
    <source>
        <dbReference type="Pfam" id="PF03551"/>
    </source>
</evidence>
<dbReference type="InterPro" id="IPR036390">
    <property type="entry name" value="WH_DNA-bd_sf"/>
</dbReference>
<evidence type="ECO:0000256" key="1">
    <source>
        <dbReference type="SAM" id="Coils"/>
    </source>
</evidence>
<dbReference type="EMBL" id="CP133772">
    <property type="protein sequence ID" value="WYY00160.1"/>
    <property type="molecule type" value="Genomic_DNA"/>
</dbReference>
<dbReference type="Pfam" id="PF03551">
    <property type="entry name" value="PadR"/>
    <property type="match status" value="1"/>
</dbReference>
<evidence type="ECO:0000313" key="4">
    <source>
        <dbReference type="Proteomes" id="UP001451606"/>
    </source>
</evidence>
<reference evidence="3 4" key="1">
    <citation type="submission" date="2023-09" db="EMBL/GenBank/DDBJ databases">
        <authorList>
            <person name="Golyshina O.V."/>
            <person name="Lunev E.A."/>
            <person name="Bargiela R."/>
            <person name="Gaines M.C."/>
            <person name="Daum B."/>
            <person name="Bale N.J."/>
            <person name="Koenen M."/>
            <person name="Sinninghe Damst J.S."/>
            <person name="Yakimov M."/>
            <person name="Golyshin P.N."/>
        </authorList>
    </citation>
    <scope>NUCLEOTIDE SEQUENCE [LARGE SCALE GENOMIC DNA]</scope>
    <source>
        <strain evidence="3 4">M1</strain>
    </source>
</reference>
<feature type="coiled-coil region" evidence="1">
    <location>
        <begin position="105"/>
        <end position="139"/>
    </location>
</feature>
<keyword evidence="1" id="KW-0175">Coiled coil</keyword>
<feature type="domain" description="Transcription regulator PadR N-terminal" evidence="2">
    <location>
        <begin position="16"/>
        <end position="81"/>
    </location>
</feature>
<accession>A0AAX4NHF8</accession>
<dbReference type="Gene3D" id="1.10.10.10">
    <property type="entry name" value="Winged helix-like DNA-binding domain superfamily/Winged helix DNA-binding domain"/>
    <property type="match status" value="1"/>
</dbReference>
<dbReference type="AlphaFoldDB" id="A0AAX4NHF8"/>
<dbReference type="SUPFAM" id="SSF46785">
    <property type="entry name" value="Winged helix' DNA-binding domain"/>
    <property type="match status" value="1"/>
</dbReference>